<protein>
    <submittedName>
        <fullName evidence="3">Triacylglycerol lipase</fullName>
    </submittedName>
</protein>
<sequence>MKYQFLTALSGLTLAAACMASQAQASNTEQYKSSFVISSYAKTKYPLVFAHGMAGFNRVGTDLLGLDYWYQIVPDLARNGANVWTTRVSPLNSSEIRGEQLLQQVDEILAITGQAKVNLIGHSHGGPTIRYVAGVAPEKVASLTAVAGPHKGSGTADLVVSAEGTLLEGPLVGVLNLFSQIILFTQTLDPNTFPSDALSAGKSLTTAGSNTFNSKFPIGIPSTACGDGAAQEKGIYLYSFTGIKPFTNILDPIDYALQITSLTTSKDANDGLVSRCSAKFGKTIRDDYAWNHLDEVNQVLGIRGLFAPDPLSIYRQHANRLKLQGL</sequence>
<dbReference type="SUPFAM" id="SSF53474">
    <property type="entry name" value="alpha/beta-Hydrolases"/>
    <property type="match status" value="1"/>
</dbReference>
<dbReference type="AlphaFoldDB" id="A0A240E7N0"/>
<dbReference type="RefSeq" id="WP_097078814.1">
    <property type="nucleotide sequence ID" value="NZ_BAABHT010000001.1"/>
</dbReference>
<dbReference type="InterPro" id="IPR029058">
    <property type="entry name" value="AB_hydrolase_fold"/>
</dbReference>
<dbReference type="Gene3D" id="3.40.50.1820">
    <property type="entry name" value="alpha/beta hydrolase"/>
    <property type="match status" value="1"/>
</dbReference>
<keyword evidence="4" id="KW-1185">Reference proteome</keyword>
<name>A0A240E7N0_9GAMM</name>
<dbReference type="OrthoDB" id="2004167at2"/>
<evidence type="ECO:0000259" key="2">
    <source>
        <dbReference type="Pfam" id="PF00561"/>
    </source>
</evidence>
<evidence type="ECO:0000256" key="1">
    <source>
        <dbReference type="SAM" id="SignalP"/>
    </source>
</evidence>
<keyword evidence="1" id="KW-0732">Signal</keyword>
<proteinExistence type="predicted"/>
<gene>
    <name evidence="3" type="ORF">SAMN05421731_103314</name>
</gene>
<feature type="chain" id="PRO_5012196124" evidence="1">
    <location>
        <begin position="26"/>
        <end position="326"/>
    </location>
</feature>
<evidence type="ECO:0000313" key="4">
    <source>
        <dbReference type="Proteomes" id="UP000219042"/>
    </source>
</evidence>
<evidence type="ECO:0000313" key="3">
    <source>
        <dbReference type="EMBL" id="SNX44576.1"/>
    </source>
</evidence>
<dbReference type="EMBL" id="OANT01000003">
    <property type="protein sequence ID" value="SNX44576.1"/>
    <property type="molecule type" value="Genomic_DNA"/>
</dbReference>
<dbReference type="InterPro" id="IPR000073">
    <property type="entry name" value="AB_hydrolase_1"/>
</dbReference>
<dbReference type="PROSITE" id="PS51257">
    <property type="entry name" value="PROKAR_LIPOPROTEIN"/>
    <property type="match status" value="1"/>
</dbReference>
<dbReference type="Proteomes" id="UP000219042">
    <property type="component" value="Unassembled WGS sequence"/>
</dbReference>
<feature type="domain" description="AB hydrolase-1" evidence="2">
    <location>
        <begin position="45"/>
        <end position="156"/>
    </location>
</feature>
<dbReference type="Pfam" id="PF00561">
    <property type="entry name" value="Abhydrolase_1"/>
    <property type="match status" value="1"/>
</dbReference>
<reference evidence="4" key="1">
    <citation type="submission" date="2016-09" db="EMBL/GenBank/DDBJ databases">
        <authorList>
            <person name="Varghese N."/>
            <person name="Submissions S."/>
        </authorList>
    </citation>
    <scope>NUCLEOTIDE SEQUENCE [LARGE SCALE GENOMIC DNA]</scope>
    <source>
        <strain evidence="4">ANC 4466</strain>
    </source>
</reference>
<feature type="signal peptide" evidence="1">
    <location>
        <begin position="1"/>
        <end position="25"/>
    </location>
</feature>
<accession>A0A240E7N0</accession>
<organism evidence="3 4">
    <name type="scientific">Acinetobacter puyangensis</name>
    <dbReference type="NCBI Taxonomy" id="1096779"/>
    <lineage>
        <taxon>Bacteria</taxon>
        <taxon>Pseudomonadati</taxon>
        <taxon>Pseudomonadota</taxon>
        <taxon>Gammaproteobacteria</taxon>
        <taxon>Moraxellales</taxon>
        <taxon>Moraxellaceae</taxon>
        <taxon>Acinetobacter</taxon>
    </lineage>
</organism>